<feature type="compositionally biased region" description="Basic and acidic residues" evidence="1">
    <location>
        <begin position="1"/>
        <end position="17"/>
    </location>
</feature>
<evidence type="ECO:0000313" key="3">
    <source>
        <dbReference type="EMBL" id="CAF4978285.1"/>
    </source>
</evidence>
<dbReference type="Proteomes" id="UP000681967">
    <property type="component" value="Unassembled WGS sequence"/>
</dbReference>
<evidence type="ECO:0000313" key="4">
    <source>
        <dbReference type="Proteomes" id="UP000681967"/>
    </source>
</evidence>
<dbReference type="AlphaFoldDB" id="A0A8S2WNA2"/>
<gene>
    <name evidence="2" type="ORF">BYL167_LOCUS33829</name>
    <name evidence="3" type="ORF">GIL414_LOCUS55870</name>
</gene>
<comment type="caution">
    <text evidence="2">The sequence shown here is derived from an EMBL/GenBank/DDBJ whole genome shotgun (WGS) entry which is preliminary data.</text>
</comment>
<feature type="region of interest" description="Disordered" evidence="1">
    <location>
        <begin position="1"/>
        <end position="21"/>
    </location>
</feature>
<proteinExistence type="predicted"/>
<sequence length="52" mass="6286">VVYDRVYDEQGNEKTDPTDVLDLQNTDDLSYVRTHFDPFRVDDNFYEELYYG</sequence>
<dbReference type="Proteomes" id="UP000681720">
    <property type="component" value="Unassembled WGS sequence"/>
</dbReference>
<name>A0A8S2WNA2_9BILA</name>
<feature type="non-terminal residue" evidence="2">
    <location>
        <position position="52"/>
    </location>
</feature>
<evidence type="ECO:0000256" key="1">
    <source>
        <dbReference type="SAM" id="MobiDB-lite"/>
    </source>
</evidence>
<evidence type="ECO:0000313" key="2">
    <source>
        <dbReference type="EMBL" id="CAF4452695.1"/>
    </source>
</evidence>
<reference evidence="2" key="1">
    <citation type="submission" date="2021-02" db="EMBL/GenBank/DDBJ databases">
        <authorList>
            <person name="Nowell W R."/>
        </authorList>
    </citation>
    <scope>NUCLEOTIDE SEQUENCE</scope>
</reference>
<organism evidence="2 4">
    <name type="scientific">Rotaria magnacalcarata</name>
    <dbReference type="NCBI Taxonomy" id="392030"/>
    <lineage>
        <taxon>Eukaryota</taxon>
        <taxon>Metazoa</taxon>
        <taxon>Spiralia</taxon>
        <taxon>Gnathifera</taxon>
        <taxon>Rotifera</taxon>
        <taxon>Eurotatoria</taxon>
        <taxon>Bdelloidea</taxon>
        <taxon>Philodinida</taxon>
        <taxon>Philodinidae</taxon>
        <taxon>Rotaria</taxon>
    </lineage>
</organism>
<dbReference type="EMBL" id="CAJOBH010066918">
    <property type="protein sequence ID" value="CAF4452695.1"/>
    <property type="molecule type" value="Genomic_DNA"/>
</dbReference>
<dbReference type="EMBL" id="CAJOBJ010199204">
    <property type="protein sequence ID" value="CAF4978285.1"/>
    <property type="molecule type" value="Genomic_DNA"/>
</dbReference>
<feature type="non-terminal residue" evidence="2">
    <location>
        <position position="1"/>
    </location>
</feature>
<protein>
    <submittedName>
        <fullName evidence="2">Uncharacterized protein</fullName>
    </submittedName>
</protein>
<accession>A0A8S2WNA2</accession>